<name>A0A1J0WJC8_9RHOB</name>
<gene>
    <name evidence="8" type="ORF">BOO69_13335</name>
</gene>
<accession>A0A1J0WJC8</accession>
<dbReference type="STRING" id="1917485.BOO69_13335"/>
<protein>
    <recommendedName>
        <fullName evidence="10">Type IV secretion system protein</fullName>
    </recommendedName>
</protein>
<feature type="region of interest" description="Disordered" evidence="6">
    <location>
        <begin position="283"/>
        <end position="352"/>
    </location>
</feature>
<dbReference type="GO" id="GO:0016020">
    <property type="term" value="C:membrane"/>
    <property type="evidence" value="ECO:0007669"/>
    <property type="project" value="UniProtKB-SubCell"/>
</dbReference>
<keyword evidence="4 7" id="KW-1133">Transmembrane helix</keyword>
<feature type="transmembrane region" description="Helical" evidence="7">
    <location>
        <begin position="29"/>
        <end position="49"/>
    </location>
</feature>
<evidence type="ECO:0000256" key="1">
    <source>
        <dbReference type="ARBA" id="ARBA00004141"/>
    </source>
</evidence>
<feature type="transmembrane region" description="Helical" evidence="7">
    <location>
        <begin position="61"/>
        <end position="79"/>
    </location>
</feature>
<evidence type="ECO:0000313" key="9">
    <source>
        <dbReference type="Proteomes" id="UP000181897"/>
    </source>
</evidence>
<dbReference type="RefSeq" id="WP_071972613.1">
    <property type="nucleotide sequence ID" value="NZ_CP018076.1"/>
</dbReference>
<evidence type="ECO:0000256" key="2">
    <source>
        <dbReference type="ARBA" id="ARBA00007802"/>
    </source>
</evidence>
<evidence type="ECO:0008006" key="10">
    <source>
        <dbReference type="Google" id="ProtNLM"/>
    </source>
</evidence>
<dbReference type="GO" id="GO:0030255">
    <property type="term" value="P:protein secretion by the type IV secretion system"/>
    <property type="evidence" value="ECO:0007669"/>
    <property type="project" value="InterPro"/>
</dbReference>
<dbReference type="KEGG" id="suam:BOO69_13335"/>
<reference evidence="8 9" key="1">
    <citation type="submission" date="2016-11" db="EMBL/GenBank/DDBJ databases">
        <title>Complete genome sequence of Sulfitobacter sp. AM1-D1, a toxic bacteria associated with marine dinoflagellate Alexandrium minutum in East China Sea.</title>
        <authorList>
            <person name="Yang Q."/>
            <person name="Zhang X."/>
            <person name="Tian X."/>
        </authorList>
    </citation>
    <scope>NUCLEOTIDE SEQUENCE [LARGE SCALE GENOMIC DNA]</scope>
    <source>
        <strain evidence="8 9">AM1-D1</strain>
    </source>
</reference>
<dbReference type="OrthoDB" id="7819992at2"/>
<comment type="similarity">
    <text evidence="2">Belongs to the TrbL/VirB6 family.</text>
</comment>
<feature type="compositionally biased region" description="Basic and acidic residues" evidence="6">
    <location>
        <begin position="336"/>
        <end position="352"/>
    </location>
</feature>
<dbReference type="EMBL" id="CP018076">
    <property type="protein sequence ID" value="APE44270.1"/>
    <property type="molecule type" value="Genomic_DNA"/>
</dbReference>
<feature type="compositionally biased region" description="Polar residues" evidence="6">
    <location>
        <begin position="288"/>
        <end position="303"/>
    </location>
</feature>
<comment type="subcellular location">
    <subcellularLocation>
        <location evidence="1">Membrane</location>
        <topology evidence="1">Multi-pass membrane protein</topology>
    </subcellularLocation>
</comment>
<feature type="transmembrane region" description="Helical" evidence="7">
    <location>
        <begin position="200"/>
        <end position="225"/>
    </location>
</feature>
<dbReference type="AlphaFoldDB" id="A0A1J0WJC8"/>
<proteinExistence type="inferred from homology"/>
<dbReference type="Proteomes" id="UP000181897">
    <property type="component" value="Chromosome"/>
</dbReference>
<evidence type="ECO:0000256" key="4">
    <source>
        <dbReference type="ARBA" id="ARBA00022989"/>
    </source>
</evidence>
<keyword evidence="5 7" id="KW-0472">Membrane</keyword>
<evidence type="ECO:0000256" key="5">
    <source>
        <dbReference type="ARBA" id="ARBA00023136"/>
    </source>
</evidence>
<keyword evidence="9" id="KW-1185">Reference proteome</keyword>
<dbReference type="Pfam" id="PF04610">
    <property type="entry name" value="TrbL"/>
    <property type="match status" value="1"/>
</dbReference>
<evidence type="ECO:0000256" key="6">
    <source>
        <dbReference type="SAM" id="MobiDB-lite"/>
    </source>
</evidence>
<evidence type="ECO:0000256" key="7">
    <source>
        <dbReference type="SAM" id="Phobius"/>
    </source>
</evidence>
<feature type="transmembrane region" description="Helical" evidence="7">
    <location>
        <begin position="142"/>
        <end position="165"/>
    </location>
</feature>
<evidence type="ECO:0000256" key="3">
    <source>
        <dbReference type="ARBA" id="ARBA00022692"/>
    </source>
</evidence>
<sequence>MGIVSFIVEAADQGLETVATSQFAAVAEVSGTVVVGAATLAMIALFINMAWQIRPMDGRELLVLSLKIGLINTFAFNWANFNFVSGHIIDGLDELAGRLIGSATGDDGAGPEYFAARFDLQLDRLAEYGNSATSHMGAVSKAVMGVFFMALLAVVGGAAGAVLVLAKMMMTFLIGIAPIMVLCSMFPVTKDYFHRWLSSLASFALYPVVMAGIFSMVFGLVGLLVSQIGSADSVEQVGGTIPFLAVVILSLAMVIAIPFIVPMISGNLQAGWAAAAVGGSMRRMMPQSRPQQSNRASSNATSDTSRRLNAGADTTRSSNSAADHRPSTGTGAKMQRMMDRAERLSEDAKKKR</sequence>
<feature type="compositionally biased region" description="Polar residues" evidence="6">
    <location>
        <begin position="312"/>
        <end position="321"/>
    </location>
</feature>
<feature type="transmembrane region" description="Helical" evidence="7">
    <location>
        <begin position="172"/>
        <end position="188"/>
    </location>
</feature>
<feature type="transmembrane region" description="Helical" evidence="7">
    <location>
        <begin position="237"/>
        <end position="261"/>
    </location>
</feature>
<keyword evidence="3 7" id="KW-0812">Transmembrane</keyword>
<organism evidence="8 9">
    <name type="scientific">Sulfitobacter alexandrii</name>
    <dbReference type="NCBI Taxonomy" id="1917485"/>
    <lineage>
        <taxon>Bacteria</taxon>
        <taxon>Pseudomonadati</taxon>
        <taxon>Pseudomonadota</taxon>
        <taxon>Alphaproteobacteria</taxon>
        <taxon>Rhodobacterales</taxon>
        <taxon>Roseobacteraceae</taxon>
        <taxon>Sulfitobacter</taxon>
    </lineage>
</organism>
<dbReference type="InterPro" id="IPR007688">
    <property type="entry name" value="Conjugal_tfr_TrbL/VirB6"/>
</dbReference>
<evidence type="ECO:0000313" key="8">
    <source>
        <dbReference type="EMBL" id="APE44270.1"/>
    </source>
</evidence>